<dbReference type="Pfam" id="PF04397">
    <property type="entry name" value="LytTR"/>
    <property type="match status" value="1"/>
</dbReference>
<comment type="caution">
    <text evidence="6">The sequence shown here is derived from an EMBL/GenBank/DDBJ whole genome shotgun (WGS) entry which is preliminary data.</text>
</comment>
<dbReference type="Gene3D" id="2.40.50.1020">
    <property type="entry name" value="LytTr DNA-binding domain"/>
    <property type="match status" value="1"/>
</dbReference>
<evidence type="ECO:0000259" key="4">
    <source>
        <dbReference type="PROSITE" id="PS50110"/>
    </source>
</evidence>
<dbReference type="PROSITE" id="PS50930">
    <property type="entry name" value="HTH_LYTTR"/>
    <property type="match status" value="1"/>
</dbReference>
<feature type="domain" description="HTH LytTR-type" evidence="5">
    <location>
        <begin position="144"/>
        <end position="232"/>
    </location>
</feature>
<dbReference type="PANTHER" id="PTHR37299">
    <property type="entry name" value="TRANSCRIPTIONAL REGULATOR-RELATED"/>
    <property type="match status" value="1"/>
</dbReference>
<dbReference type="GO" id="GO:0003677">
    <property type="term" value="F:DNA binding"/>
    <property type="evidence" value="ECO:0007669"/>
    <property type="project" value="InterPro"/>
</dbReference>
<gene>
    <name evidence="6" type="ORF">H8S62_15860</name>
</gene>
<reference evidence="6" key="1">
    <citation type="submission" date="2020-08" db="EMBL/GenBank/DDBJ databases">
        <title>Genome public.</title>
        <authorList>
            <person name="Liu C."/>
            <person name="Sun Q."/>
        </authorList>
    </citation>
    <scope>NUCLEOTIDE SEQUENCE</scope>
    <source>
        <strain evidence="6">NSJ-52</strain>
    </source>
</reference>
<dbReference type="Gene3D" id="3.40.50.2300">
    <property type="match status" value="1"/>
</dbReference>
<dbReference type="GO" id="GO:0000156">
    <property type="term" value="F:phosphorelay response regulator activity"/>
    <property type="evidence" value="ECO:0007669"/>
    <property type="project" value="InterPro"/>
</dbReference>
<evidence type="ECO:0000313" key="7">
    <source>
        <dbReference type="Proteomes" id="UP000607645"/>
    </source>
</evidence>
<evidence type="ECO:0000256" key="1">
    <source>
        <dbReference type="ARBA" id="ARBA00018672"/>
    </source>
</evidence>
<name>A0A8J6JM11_9FIRM</name>
<dbReference type="Pfam" id="PF00072">
    <property type="entry name" value="Response_reg"/>
    <property type="match status" value="1"/>
</dbReference>
<evidence type="ECO:0000313" key="6">
    <source>
        <dbReference type="EMBL" id="MBC5738488.1"/>
    </source>
</evidence>
<dbReference type="InterPro" id="IPR007492">
    <property type="entry name" value="LytTR_DNA-bd_dom"/>
</dbReference>
<evidence type="ECO:0000256" key="2">
    <source>
        <dbReference type="ARBA" id="ARBA00024867"/>
    </source>
</evidence>
<accession>A0A8J6JM11</accession>
<feature type="domain" description="Response regulatory" evidence="4">
    <location>
        <begin position="6"/>
        <end position="123"/>
    </location>
</feature>
<proteinExistence type="predicted"/>
<evidence type="ECO:0000259" key="5">
    <source>
        <dbReference type="PROSITE" id="PS50930"/>
    </source>
</evidence>
<dbReference type="RefSeq" id="WP_173023905.1">
    <property type="nucleotide sequence ID" value="NZ_JACOPQ010000016.1"/>
</dbReference>
<dbReference type="Proteomes" id="UP000607645">
    <property type="component" value="Unassembled WGS sequence"/>
</dbReference>
<protein>
    <recommendedName>
        <fullName evidence="1">Stage 0 sporulation protein A homolog</fullName>
    </recommendedName>
</protein>
<dbReference type="InterPro" id="IPR011006">
    <property type="entry name" value="CheY-like_superfamily"/>
</dbReference>
<dbReference type="AlphaFoldDB" id="A0A8J6JM11"/>
<dbReference type="PROSITE" id="PS50110">
    <property type="entry name" value="RESPONSE_REGULATORY"/>
    <property type="match status" value="1"/>
</dbReference>
<evidence type="ECO:0000256" key="3">
    <source>
        <dbReference type="PROSITE-ProRule" id="PRU00169"/>
    </source>
</evidence>
<sequence length="237" mass="26286">MLSTLRVAIVEDEDAAARDLEDCLTTYCARQGISCTAERFRDGAAFLDQYAPRYDIIFMDIKMPGVDGMSAARALRRADSVTTLIFVTSMVQYAVKGYEVDALDFIVKPVQYFSFEMKMKRAVQAVSLKRGREVLLSVGGVVRVLPSSAIYYVEVMNHDLTYHTSEGDFTVRGKLSAVEQELPGEAFFRCSTSYLVNLQHVTQVEGELVRVGGGDVRISRGRKKALMAALAAYLGKH</sequence>
<keyword evidence="3" id="KW-0597">Phosphoprotein</keyword>
<dbReference type="SMART" id="SM00448">
    <property type="entry name" value="REC"/>
    <property type="match status" value="1"/>
</dbReference>
<organism evidence="6 7">
    <name type="scientific">Lawsonibacter faecis</name>
    <dbReference type="NCBI Taxonomy" id="2763052"/>
    <lineage>
        <taxon>Bacteria</taxon>
        <taxon>Bacillati</taxon>
        <taxon>Bacillota</taxon>
        <taxon>Clostridia</taxon>
        <taxon>Eubacteriales</taxon>
        <taxon>Oscillospiraceae</taxon>
        <taxon>Lawsonibacter</taxon>
    </lineage>
</organism>
<dbReference type="PANTHER" id="PTHR37299:SF1">
    <property type="entry name" value="STAGE 0 SPORULATION PROTEIN A HOMOLOG"/>
    <property type="match status" value="1"/>
</dbReference>
<dbReference type="EMBL" id="JACOPQ010000016">
    <property type="protein sequence ID" value="MBC5738488.1"/>
    <property type="molecule type" value="Genomic_DNA"/>
</dbReference>
<comment type="function">
    <text evidence="2">May play the central regulatory role in sporulation. It may be an element of the effector pathway responsible for the activation of sporulation genes in response to nutritional stress. Spo0A may act in concert with spo0H (a sigma factor) to control the expression of some genes that are critical to the sporulation process.</text>
</comment>
<feature type="modified residue" description="4-aspartylphosphate" evidence="3">
    <location>
        <position position="60"/>
    </location>
</feature>
<dbReference type="InterPro" id="IPR046947">
    <property type="entry name" value="LytR-like"/>
</dbReference>
<dbReference type="SUPFAM" id="SSF52172">
    <property type="entry name" value="CheY-like"/>
    <property type="match status" value="1"/>
</dbReference>
<dbReference type="InterPro" id="IPR001789">
    <property type="entry name" value="Sig_transdc_resp-reg_receiver"/>
</dbReference>
<keyword evidence="7" id="KW-1185">Reference proteome</keyword>
<dbReference type="SMART" id="SM00850">
    <property type="entry name" value="LytTR"/>
    <property type="match status" value="1"/>
</dbReference>